<dbReference type="PANTHER" id="PTHR10201">
    <property type="entry name" value="MATRIX METALLOPROTEINASE"/>
    <property type="match status" value="1"/>
</dbReference>
<keyword evidence="9 15" id="KW-0862">Zinc</keyword>
<feature type="binding site" evidence="16">
    <location>
        <position position="181"/>
    </location>
    <ligand>
        <name>Ca(2+)</name>
        <dbReference type="ChEBI" id="CHEBI:29108"/>
        <label>3</label>
    </ligand>
</feature>
<keyword evidence="22" id="KW-1185">Reference proteome</keyword>
<evidence type="ECO:0000256" key="5">
    <source>
        <dbReference type="ARBA" id="ARBA00022723"/>
    </source>
</evidence>
<dbReference type="InterPro" id="IPR024079">
    <property type="entry name" value="MetalloPept_cat_dom_sf"/>
</dbReference>
<comment type="caution">
    <text evidence="21">The sequence shown here is derived from an EMBL/GenBank/DDBJ whole genome shotgun (WGS) entry which is preliminary data.</text>
</comment>
<dbReference type="Gene3D" id="2.110.10.10">
    <property type="entry name" value="Hemopexin-like domain"/>
    <property type="match status" value="1"/>
</dbReference>
<evidence type="ECO:0000256" key="2">
    <source>
        <dbReference type="ARBA" id="ARBA00010370"/>
    </source>
</evidence>
<name>A0A7I8W1Q4_9ANNE</name>
<evidence type="ECO:0000256" key="11">
    <source>
        <dbReference type="ARBA" id="ARBA00023049"/>
    </source>
</evidence>
<comment type="cofactor">
    <cofactor evidence="16">
        <name>Zn(2+)</name>
        <dbReference type="ChEBI" id="CHEBI:29105"/>
    </cofactor>
    <text evidence="16">Binds 2 Zn(2+) ions per subunit.</text>
</comment>
<dbReference type="PIRSF" id="PIRSF001191">
    <property type="entry name" value="Peptidase_M10A_matrix"/>
    <property type="match status" value="1"/>
</dbReference>
<feature type="region of interest" description="Disordered" evidence="18">
    <location>
        <begin position="82"/>
        <end position="101"/>
    </location>
</feature>
<dbReference type="Pfam" id="PF00413">
    <property type="entry name" value="Peptidase_M10"/>
    <property type="match status" value="1"/>
</dbReference>
<dbReference type="GO" id="GO:0005615">
    <property type="term" value="C:extracellular space"/>
    <property type="evidence" value="ECO:0007669"/>
    <property type="project" value="TreeGrafter"/>
</dbReference>
<dbReference type="SUPFAM" id="SSF55486">
    <property type="entry name" value="Metalloproteases ('zincins'), catalytic domain"/>
    <property type="match status" value="1"/>
</dbReference>
<feature type="binding site" evidence="16">
    <location>
        <position position="174"/>
    </location>
    <ligand>
        <name>Zn(2+)</name>
        <dbReference type="ChEBI" id="CHEBI:29105"/>
        <label>1</label>
    </ligand>
</feature>
<dbReference type="InterPro" id="IPR036375">
    <property type="entry name" value="Hemopexin-like_dom_sf"/>
</dbReference>
<comment type="subcellular location">
    <subcellularLocation>
        <location evidence="1">Secreted</location>
    </subcellularLocation>
</comment>
<dbReference type="InterPro" id="IPR018487">
    <property type="entry name" value="Hemopexin-like_repeat"/>
</dbReference>
<evidence type="ECO:0000256" key="3">
    <source>
        <dbReference type="ARBA" id="ARBA00022525"/>
    </source>
</evidence>
<proteinExistence type="inferred from homology"/>
<dbReference type="InterPro" id="IPR006026">
    <property type="entry name" value="Peptidase_Metallo"/>
</dbReference>
<keyword evidence="3" id="KW-0964">Secreted</keyword>
<dbReference type="CDD" id="cd04278">
    <property type="entry name" value="ZnMc_MMP"/>
    <property type="match status" value="1"/>
</dbReference>
<comment type="cofactor">
    <cofactor evidence="16">
        <name>Ca(2+)</name>
        <dbReference type="ChEBI" id="CHEBI:29108"/>
    </cofactor>
    <text evidence="16">Can bind about 5 Ca(2+) ions per subunit.</text>
</comment>
<evidence type="ECO:0000256" key="17">
    <source>
        <dbReference type="PROSITE-ProRule" id="PRU01011"/>
    </source>
</evidence>
<keyword evidence="10 16" id="KW-0106">Calcium</keyword>
<dbReference type="GO" id="GO:0006508">
    <property type="term" value="P:proteolysis"/>
    <property type="evidence" value="ECO:0007669"/>
    <property type="project" value="UniProtKB-KW"/>
</dbReference>
<keyword evidence="6 19" id="KW-0732">Signal</keyword>
<evidence type="ECO:0000256" key="1">
    <source>
        <dbReference type="ARBA" id="ARBA00004613"/>
    </source>
</evidence>
<keyword evidence="5 15" id="KW-0479">Metal-binding</keyword>
<dbReference type="OrthoDB" id="406838at2759"/>
<evidence type="ECO:0000313" key="21">
    <source>
        <dbReference type="EMBL" id="CAD5122118.1"/>
    </source>
</evidence>
<keyword evidence="13" id="KW-1015">Disulfide bond</keyword>
<feature type="binding site" evidence="16">
    <location>
        <position position="351"/>
    </location>
    <ligand>
        <name>Ca(2+)</name>
        <dbReference type="ChEBI" id="CHEBI:29108"/>
        <label>4</label>
    </ligand>
</feature>
<evidence type="ECO:0000259" key="20">
    <source>
        <dbReference type="SMART" id="SM00235"/>
    </source>
</evidence>
<feature type="active site" evidence="14">
    <location>
        <position position="223"/>
    </location>
</feature>
<feature type="binding site" evidence="16">
    <location>
        <position position="202"/>
    </location>
    <ligand>
        <name>Ca(2+)</name>
        <dbReference type="ChEBI" id="CHEBI:29108"/>
        <label>1</label>
    </ligand>
</feature>
<dbReference type="SUPFAM" id="SSF50923">
    <property type="entry name" value="Hemopexin-like domain"/>
    <property type="match status" value="1"/>
</dbReference>
<dbReference type="GO" id="GO:0008270">
    <property type="term" value="F:zinc ion binding"/>
    <property type="evidence" value="ECO:0007669"/>
    <property type="project" value="InterPro"/>
</dbReference>
<dbReference type="EMBL" id="CAJFCJ010000016">
    <property type="protein sequence ID" value="CAD5122118.1"/>
    <property type="molecule type" value="Genomic_DNA"/>
</dbReference>
<evidence type="ECO:0000256" key="13">
    <source>
        <dbReference type="ARBA" id="ARBA00023157"/>
    </source>
</evidence>
<feature type="binding site" evidence="15">
    <location>
        <position position="226"/>
    </location>
    <ligand>
        <name>Zn(2+)</name>
        <dbReference type="ChEBI" id="CHEBI:29105"/>
        <label>2</label>
        <note>catalytic</note>
    </ligand>
</feature>
<accession>A0A7I8W1Q4</accession>
<feature type="repeat" description="Hemopexin" evidence="17">
    <location>
        <begin position="347"/>
        <end position="392"/>
    </location>
</feature>
<dbReference type="InterPro" id="IPR000585">
    <property type="entry name" value="Hemopexin-like_dom"/>
</dbReference>
<gene>
    <name evidence="21" type="ORF">DGYR_LOCUS9968</name>
</gene>
<dbReference type="PRINTS" id="PR00138">
    <property type="entry name" value="MATRIXIN"/>
</dbReference>
<evidence type="ECO:0000256" key="4">
    <source>
        <dbReference type="ARBA" id="ARBA00022670"/>
    </source>
</evidence>
<dbReference type="Proteomes" id="UP000549394">
    <property type="component" value="Unassembled WGS sequence"/>
</dbReference>
<protein>
    <recommendedName>
        <fullName evidence="20">Peptidase metallopeptidase domain-containing protein</fullName>
    </recommendedName>
</protein>
<evidence type="ECO:0000256" key="8">
    <source>
        <dbReference type="ARBA" id="ARBA00022801"/>
    </source>
</evidence>
<feature type="binding site" evidence="16">
    <location>
        <position position="445"/>
    </location>
    <ligand>
        <name>Ca(2+)</name>
        <dbReference type="ChEBI" id="CHEBI:29108"/>
        <label>4</label>
    </ligand>
</feature>
<feature type="binding site" evidence="16">
    <location>
        <position position="201"/>
    </location>
    <ligand>
        <name>Ca(2+)</name>
        <dbReference type="ChEBI" id="CHEBI:29108"/>
        <label>3</label>
    </ligand>
</feature>
<evidence type="ECO:0000256" key="19">
    <source>
        <dbReference type="SAM" id="SignalP"/>
    </source>
</evidence>
<dbReference type="InterPro" id="IPR001818">
    <property type="entry name" value="Pept_M10_metallopeptidase"/>
</dbReference>
<dbReference type="SUPFAM" id="SSF47090">
    <property type="entry name" value="PGBD-like"/>
    <property type="match status" value="1"/>
</dbReference>
<feature type="binding site" evidence="15">
    <location>
        <position position="222"/>
    </location>
    <ligand>
        <name>Zn(2+)</name>
        <dbReference type="ChEBI" id="CHEBI:29105"/>
        <label>2</label>
        <note>catalytic</note>
    </ligand>
</feature>
<dbReference type="GO" id="GO:0030198">
    <property type="term" value="P:extracellular matrix organization"/>
    <property type="evidence" value="ECO:0007669"/>
    <property type="project" value="TreeGrafter"/>
</dbReference>
<dbReference type="GO" id="GO:0004222">
    <property type="term" value="F:metalloendopeptidase activity"/>
    <property type="evidence" value="ECO:0007669"/>
    <property type="project" value="InterPro"/>
</dbReference>
<dbReference type="Pfam" id="PF00045">
    <property type="entry name" value="Hemopexin"/>
    <property type="match status" value="4"/>
</dbReference>
<feature type="binding site" evidence="15">
    <location>
        <position position="232"/>
    </location>
    <ligand>
        <name>Zn(2+)</name>
        <dbReference type="ChEBI" id="CHEBI:29105"/>
        <label>2</label>
        <note>catalytic</note>
    </ligand>
</feature>
<feature type="binding site" evidence="16">
    <location>
        <position position="164"/>
    </location>
    <ligand>
        <name>Ca(2+)</name>
        <dbReference type="ChEBI" id="CHEBI:29108"/>
        <label>2</label>
    </ligand>
</feature>
<dbReference type="PROSITE" id="PS51642">
    <property type="entry name" value="HEMOPEXIN_2"/>
    <property type="match status" value="4"/>
</dbReference>
<dbReference type="InterPro" id="IPR018486">
    <property type="entry name" value="Hemopexin_CS"/>
</dbReference>
<feature type="binding site" evidence="16">
    <location>
        <position position="204"/>
    </location>
    <ligand>
        <name>Ca(2+)</name>
        <dbReference type="ChEBI" id="CHEBI:29108"/>
        <label>1</label>
    </ligand>
</feature>
<evidence type="ECO:0000256" key="16">
    <source>
        <dbReference type="PIRSR" id="PIRSR621190-2"/>
    </source>
</evidence>
<feature type="chain" id="PRO_5029632935" description="Peptidase metallopeptidase domain-containing protein" evidence="19">
    <location>
        <begin position="26"/>
        <end position="559"/>
    </location>
</feature>
<feature type="binding site" evidence="16">
    <location>
        <position position="199"/>
    </location>
    <ligand>
        <name>Zn(2+)</name>
        <dbReference type="ChEBI" id="CHEBI:29105"/>
        <label>1</label>
    </ligand>
</feature>
<feature type="binding site" evidence="16">
    <location>
        <position position="304"/>
    </location>
    <ligand>
        <name>Ca(2+)</name>
        <dbReference type="ChEBI" id="CHEBI:29108"/>
        <label>4</label>
    </ligand>
</feature>
<feature type="binding site" evidence="16">
    <location>
        <position position="176"/>
    </location>
    <ligand>
        <name>Zn(2+)</name>
        <dbReference type="ChEBI" id="CHEBI:29105"/>
        <label>1</label>
    </ligand>
</feature>
<dbReference type="GO" id="GO:0031012">
    <property type="term" value="C:extracellular matrix"/>
    <property type="evidence" value="ECO:0007669"/>
    <property type="project" value="InterPro"/>
</dbReference>
<evidence type="ECO:0000256" key="10">
    <source>
        <dbReference type="ARBA" id="ARBA00022837"/>
    </source>
</evidence>
<feature type="binding site" evidence="16">
    <location>
        <position position="400"/>
    </location>
    <ligand>
        <name>Ca(2+)</name>
        <dbReference type="ChEBI" id="CHEBI:29108"/>
        <label>5</label>
    </ligand>
</feature>
<evidence type="ECO:0000256" key="7">
    <source>
        <dbReference type="ARBA" id="ARBA00022737"/>
    </source>
</evidence>
<feature type="binding site" evidence="16">
    <location>
        <position position="189"/>
    </location>
    <ligand>
        <name>Zn(2+)</name>
        <dbReference type="ChEBI" id="CHEBI:29105"/>
        <label>1</label>
    </ligand>
</feature>
<feature type="binding site" evidence="16">
    <location>
        <position position="197"/>
    </location>
    <ligand>
        <name>Ca(2+)</name>
        <dbReference type="ChEBI" id="CHEBI:29108"/>
        <label>2</label>
    </ligand>
</feature>
<evidence type="ECO:0000256" key="18">
    <source>
        <dbReference type="SAM" id="MobiDB-lite"/>
    </source>
</evidence>
<dbReference type="CDD" id="cd00094">
    <property type="entry name" value="HX"/>
    <property type="match status" value="1"/>
</dbReference>
<keyword evidence="7" id="KW-0677">Repeat</keyword>
<dbReference type="InterPro" id="IPR033739">
    <property type="entry name" value="M10A_MMP"/>
</dbReference>
<feature type="repeat" description="Hemopexin" evidence="17">
    <location>
        <begin position="441"/>
        <end position="488"/>
    </location>
</feature>
<feature type="repeat" description="Hemopexin" evidence="17">
    <location>
        <begin position="300"/>
        <end position="346"/>
    </location>
</feature>
<feature type="binding site" evidence="16">
    <location>
        <position position="182"/>
    </location>
    <ligand>
        <name>Ca(2+)</name>
        <dbReference type="ChEBI" id="CHEBI:29108"/>
        <label>3</label>
    </ligand>
</feature>
<dbReference type="Gene3D" id="3.40.390.10">
    <property type="entry name" value="Collagenase (Catalytic Domain)"/>
    <property type="match status" value="1"/>
</dbReference>
<keyword evidence="4" id="KW-0645">Protease</keyword>
<dbReference type="InterPro" id="IPR021190">
    <property type="entry name" value="Pept_M10A"/>
</dbReference>
<dbReference type="SMART" id="SM00120">
    <property type="entry name" value="HX"/>
    <property type="match status" value="4"/>
</dbReference>
<keyword evidence="12" id="KW-0865">Zymogen</keyword>
<feature type="signal peptide" evidence="19">
    <location>
        <begin position="1"/>
        <end position="25"/>
    </location>
</feature>
<comment type="similarity">
    <text evidence="2">Belongs to the peptidase M10A family.</text>
</comment>
<sequence>MKAPLLGFIVCAITLVNCSIDYNEAEKFLEKYEGFKIPKLSPNEIQKHPSLQPSFIKALKKMQKYAGIPITGKLDDLTMETMRKPRCGNPDGENEDHENDNKEKRYAVASKWYKTHLTYYIKGSTYTYDLDNKKVEEAVAQAFKYWSDVSALTFERRYSSYNVDIIMYFAKKSHGDSNPFDGPGGVLAHAYFPTNGDVHFDDDEAYTLRSYAGTNLLQIATHEIGHSLGLQHSSIKSAVMAPYYYGYSPNFALQPDDINGIRSLYGSNRPTTPVYTSSTTKTVKSTVKTPVNSYPDPCSLTSIDTFFESKNGFFYVFKGEYYWKLNRYADLQSKIPTKISDGFPGLPNDIDAAFMWFSKSTYFFKGDLYWRFRDGVMQSGFPRRIGKDGFRGVPNNLDSAFVYKGNNVIYFTKGNLYYRYENFRVKDNYPKQFDRIWEGLPAGVDAALAYVNEYNYFFKGSQYYRFNPSTFSVDKGYPKSIAQWWFRCYDSVQDAPSDVRVAEDSDSTERETENDREPINLVENKSLSEIDEEGLLSNAATLKISIIMATSLVVFKLLF</sequence>
<dbReference type="PROSITE" id="PS00024">
    <property type="entry name" value="HEMOPEXIN"/>
    <property type="match status" value="1"/>
</dbReference>
<feature type="domain" description="Peptidase metallopeptidase" evidence="20">
    <location>
        <begin position="108"/>
        <end position="267"/>
    </location>
</feature>
<feature type="binding site" evidence="16">
    <location>
        <position position="204"/>
    </location>
    <ligand>
        <name>Ca(2+)</name>
        <dbReference type="ChEBI" id="CHEBI:29108"/>
        <label>3</label>
    </ligand>
</feature>
<organism evidence="21 22">
    <name type="scientific">Dimorphilus gyrociliatus</name>
    <dbReference type="NCBI Taxonomy" id="2664684"/>
    <lineage>
        <taxon>Eukaryota</taxon>
        <taxon>Metazoa</taxon>
        <taxon>Spiralia</taxon>
        <taxon>Lophotrochozoa</taxon>
        <taxon>Annelida</taxon>
        <taxon>Polychaeta</taxon>
        <taxon>Polychaeta incertae sedis</taxon>
        <taxon>Dinophilidae</taxon>
        <taxon>Dimorphilus</taxon>
    </lineage>
</organism>
<dbReference type="InterPro" id="IPR036365">
    <property type="entry name" value="PGBD-like_sf"/>
</dbReference>
<dbReference type="AlphaFoldDB" id="A0A7I8W1Q4"/>
<dbReference type="SMART" id="SM00235">
    <property type="entry name" value="ZnMc"/>
    <property type="match status" value="1"/>
</dbReference>
<reference evidence="21 22" key="1">
    <citation type="submission" date="2020-08" db="EMBL/GenBank/DDBJ databases">
        <authorList>
            <person name="Hejnol A."/>
        </authorList>
    </citation>
    <scope>NUCLEOTIDE SEQUENCE [LARGE SCALE GENOMIC DNA]</scope>
</reference>
<evidence type="ECO:0000256" key="15">
    <source>
        <dbReference type="PIRSR" id="PIRSR001191-2"/>
    </source>
</evidence>
<evidence type="ECO:0000313" key="22">
    <source>
        <dbReference type="Proteomes" id="UP000549394"/>
    </source>
</evidence>
<feature type="repeat" description="Hemopexin" evidence="17">
    <location>
        <begin position="394"/>
        <end position="440"/>
    </location>
</feature>
<dbReference type="GO" id="GO:0030574">
    <property type="term" value="P:collagen catabolic process"/>
    <property type="evidence" value="ECO:0007669"/>
    <property type="project" value="TreeGrafter"/>
</dbReference>
<dbReference type="FunFam" id="3.40.390.10:FF:000007">
    <property type="entry name" value="Collagenase 3"/>
    <property type="match status" value="1"/>
</dbReference>
<keyword evidence="11" id="KW-0482">Metalloprotease</keyword>
<feature type="binding site" evidence="16">
    <location>
        <position position="353"/>
    </location>
    <ligand>
        <name>Ca(2+)</name>
        <dbReference type="ChEBI" id="CHEBI:29108"/>
        <label>5</label>
    </ligand>
</feature>
<evidence type="ECO:0000256" key="9">
    <source>
        <dbReference type="ARBA" id="ARBA00022833"/>
    </source>
</evidence>
<dbReference type="PANTHER" id="PTHR10201:SF291">
    <property type="entry name" value="MATRIX METALLOPROTEINASE 1, ISOFORM C-RELATED"/>
    <property type="match status" value="1"/>
</dbReference>
<evidence type="ECO:0000256" key="12">
    <source>
        <dbReference type="ARBA" id="ARBA00023145"/>
    </source>
</evidence>
<feature type="binding site" evidence="16">
    <location>
        <position position="240"/>
    </location>
    <ligand>
        <name>Zn(2+)</name>
        <dbReference type="ChEBI" id="CHEBI:29105"/>
        <label>2</label>
        <note>catalytic</note>
    </ligand>
</feature>
<evidence type="ECO:0000256" key="14">
    <source>
        <dbReference type="PIRSR" id="PIRSR001191-1"/>
    </source>
</evidence>
<feature type="binding site" evidence="16">
    <location>
        <position position="129"/>
    </location>
    <ligand>
        <name>Ca(2+)</name>
        <dbReference type="ChEBI" id="CHEBI:29108"/>
        <label>1</label>
    </ligand>
</feature>
<feature type="binding site" description="in inhibited form" evidence="16">
    <location>
        <position position="87"/>
    </location>
    <ligand>
        <name>Zn(2+)</name>
        <dbReference type="ChEBI" id="CHEBI:29105"/>
        <label>2</label>
        <note>catalytic</note>
    </ligand>
</feature>
<evidence type="ECO:0000256" key="6">
    <source>
        <dbReference type="ARBA" id="ARBA00022729"/>
    </source>
</evidence>
<keyword evidence="8" id="KW-0378">Hydrolase</keyword>